<dbReference type="EMBL" id="ABWL02000016">
    <property type="protein sequence ID" value="EFE07380.1"/>
    <property type="molecule type" value="Genomic_DNA"/>
</dbReference>
<evidence type="ECO:0000313" key="1">
    <source>
        <dbReference type="EMBL" id="EFE07380.1"/>
    </source>
</evidence>
<dbReference type="Proteomes" id="UP000003880">
    <property type="component" value="Unassembled WGS sequence"/>
</dbReference>
<comment type="caution">
    <text evidence="1">The sequence shown here is derived from an EMBL/GenBank/DDBJ whole genome shotgun (WGS) entry which is preliminary data.</text>
</comment>
<dbReference type="HOGENOM" id="CLU_3249259_0_0_6"/>
<dbReference type="AlphaFoldDB" id="D4BEQ1"/>
<evidence type="ECO:0000313" key="2">
    <source>
        <dbReference type="Proteomes" id="UP000003880"/>
    </source>
</evidence>
<proteinExistence type="predicted"/>
<sequence>MRRQADDRIKADCKCTEFHVIKNAACVKRKQEKRSLTQGQKT</sequence>
<name>D4BEQ1_9ENTR</name>
<organism evidence="1 2">
    <name type="scientific">Citrobacter youngae ATCC 29220</name>
    <dbReference type="NCBI Taxonomy" id="500640"/>
    <lineage>
        <taxon>Bacteria</taxon>
        <taxon>Pseudomonadati</taxon>
        <taxon>Pseudomonadota</taxon>
        <taxon>Gammaproteobacteria</taxon>
        <taxon>Enterobacterales</taxon>
        <taxon>Enterobacteriaceae</taxon>
        <taxon>Citrobacter</taxon>
        <taxon>Citrobacter freundii complex</taxon>
    </lineage>
</organism>
<reference evidence="1 2" key="1">
    <citation type="submission" date="2010-02" db="EMBL/GenBank/DDBJ databases">
        <authorList>
            <person name="Weinstock G."/>
            <person name="Sodergren E."/>
            <person name="Clifton S."/>
            <person name="Fulton L."/>
            <person name="Fulton B."/>
            <person name="Courtney L."/>
            <person name="Fronick C."/>
            <person name="Harrison M."/>
            <person name="Strong C."/>
            <person name="Farmer C."/>
            <person name="Delahaunty K."/>
            <person name="Markovic C."/>
            <person name="Hall O."/>
            <person name="Minx P."/>
            <person name="Tomlinson C."/>
            <person name="Mitreva M."/>
            <person name="Nelson J."/>
            <person name="Hou S."/>
            <person name="Wollam A."/>
            <person name="Pepin K.H."/>
            <person name="Johnson M."/>
            <person name="Bhonagiri V."/>
            <person name="Zhang X."/>
            <person name="Suruliraj S."/>
            <person name="Warren W."/>
            <person name="Chinwalla A."/>
            <person name="Mardis E.R."/>
            <person name="Wilson R.K."/>
        </authorList>
    </citation>
    <scope>NUCLEOTIDE SEQUENCE [LARGE SCALE GENOMIC DNA]</scope>
    <source>
        <strain evidence="1 2">ATCC 29220</strain>
    </source>
</reference>
<protein>
    <submittedName>
        <fullName evidence="1">Uncharacterized protein</fullName>
    </submittedName>
</protein>
<accession>D4BEQ1</accession>
<gene>
    <name evidence="1" type="ORF">CIT292_09264</name>
</gene>